<evidence type="ECO:0000313" key="1">
    <source>
        <dbReference type="EMBL" id="CAH2228150.1"/>
    </source>
</evidence>
<name>A0A8S4R053_9NEOP</name>
<dbReference type="AlphaFoldDB" id="A0A8S4R053"/>
<dbReference type="EMBL" id="CAKXAJ010023870">
    <property type="protein sequence ID" value="CAH2228150.1"/>
    <property type="molecule type" value="Genomic_DNA"/>
</dbReference>
<reference evidence="1" key="1">
    <citation type="submission" date="2022-03" db="EMBL/GenBank/DDBJ databases">
        <authorList>
            <person name="Lindestad O."/>
        </authorList>
    </citation>
    <scope>NUCLEOTIDE SEQUENCE</scope>
</reference>
<accession>A0A8S4R053</accession>
<gene>
    <name evidence="1" type="primary">jg9565</name>
    <name evidence="1" type="ORF">PAEG_LOCUS8242</name>
</gene>
<dbReference type="Proteomes" id="UP000838756">
    <property type="component" value="Unassembled WGS sequence"/>
</dbReference>
<organism evidence="1 2">
    <name type="scientific">Pararge aegeria aegeria</name>
    <dbReference type="NCBI Taxonomy" id="348720"/>
    <lineage>
        <taxon>Eukaryota</taxon>
        <taxon>Metazoa</taxon>
        <taxon>Ecdysozoa</taxon>
        <taxon>Arthropoda</taxon>
        <taxon>Hexapoda</taxon>
        <taxon>Insecta</taxon>
        <taxon>Pterygota</taxon>
        <taxon>Neoptera</taxon>
        <taxon>Endopterygota</taxon>
        <taxon>Lepidoptera</taxon>
        <taxon>Glossata</taxon>
        <taxon>Ditrysia</taxon>
        <taxon>Papilionoidea</taxon>
        <taxon>Nymphalidae</taxon>
        <taxon>Satyrinae</taxon>
        <taxon>Satyrini</taxon>
        <taxon>Parargina</taxon>
        <taxon>Pararge</taxon>
    </lineage>
</organism>
<proteinExistence type="predicted"/>
<comment type="caution">
    <text evidence="1">The sequence shown here is derived from an EMBL/GenBank/DDBJ whole genome shotgun (WGS) entry which is preliminary data.</text>
</comment>
<protein>
    <submittedName>
        <fullName evidence="1">Jg9565 protein</fullName>
    </submittedName>
</protein>
<feature type="non-terminal residue" evidence="1">
    <location>
        <position position="96"/>
    </location>
</feature>
<sequence length="96" mass="10308">MLIGVFDDAVIHSMTRCVEGVLCLVQSAVHSSGRAPASNPPAEAGCYANESLVGVRGFDTEPTLERLCRPSGLCDLLMEKIRSIVLLTQEVYPKSS</sequence>
<keyword evidence="2" id="KW-1185">Reference proteome</keyword>
<evidence type="ECO:0000313" key="2">
    <source>
        <dbReference type="Proteomes" id="UP000838756"/>
    </source>
</evidence>
<dbReference type="OrthoDB" id="7465765at2759"/>